<accession>A0A1M3KXW5</accession>
<evidence type="ECO:0000313" key="6">
    <source>
        <dbReference type="Proteomes" id="UP000184233"/>
    </source>
</evidence>
<dbReference type="PANTHER" id="PTHR42923">
    <property type="entry name" value="PROTOPORPHYRINOGEN OXIDASE"/>
    <property type="match status" value="1"/>
</dbReference>
<sequence length="529" mass="57348">MSVTTRRDFLRYVLLASGATYTMGMEGCRRIAEDATSKAPASSARTGPIVDGQRFRLAHRYLRDGGSFPSPSRTERCDVLVVGSGMSGLAAATMVHRQGIDVRVIESEPRPGGTAVSHQDGAVSIPLGSVYFVDRTPELEALIDYAGVQPVECPGDGYVFDGVLYRDLWSDADLGRAIRSDADRDGMRRFRDDLLALGDTLPSYPLPAVLNDRLRKLDGTSGRDYIRRYQSPTLDAILDAYSKSSMGAPLDATNAYCLLNFYSSEFGRSFDLGRYTFPGGTSVLSGGLARRLPVMTGRLAVRAGQDGSDAIVDTIDDEGTIIRHRARCVIMAIPKFQVPHLMPDISAERAAACRALTYAPYATIHIASGMPLVDERIYDTWHFPMAGGYTDVIAPTTVQRDAGGQHVASLFAPVDIARRSMLQNDEAFVRFAHDSVTAFEETLSEKQRDSITGVYLWRWGHGIVVPTLGSHAGIAQAVSRPDGAIFFANTDNDASPAMENAVSQGALAAEAVMRHMARSRNKAATPNVP</sequence>
<dbReference type="InterPro" id="IPR006311">
    <property type="entry name" value="TAT_signal"/>
</dbReference>
<evidence type="ECO:0000256" key="1">
    <source>
        <dbReference type="ARBA" id="ARBA00001974"/>
    </source>
</evidence>
<organism evidence="5 6">
    <name type="scientific">Candidatus Kapaibacterium thiocyanatum</name>
    <dbReference type="NCBI Taxonomy" id="1895771"/>
    <lineage>
        <taxon>Bacteria</taxon>
        <taxon>Pseudomonadati</taxon>
        <taxon>Candidatus Kapaibacteriota</taxon>
        <taxon>Candidatus Kapaibacteriia</taxon>
        <taxon>Candidatus Kapaibacteriales</taxon>
        <taxon>Candidatus Kapaibacteriaceae</taxon>
        <taxon>Candidatus Kapaibacterium</taxon>
    </lineage>
</organism>
<dbReference type="PROSITE" id="PS51318">
    <property type="entry name" value="TAT"/>
    <property type="match status" value="1"/>
</dbReference>
<dbReference type="Gene3D" id="3.50.50.60">
    <property type="entry name" value="FAD/NAD(P)-binding domain"/>
    <property type="match status" value="1"/>
</dbReference>
<proteinExistence type="predicted"/>
<dbReference type="InterPro" id="IPR002937">
    <property type="entry name" value="Amino_oxidase"/>
</dbReference>
<dbReference type="EMBL" id="MKVH01000024">
    <property type="protein sequence ID" value="OJX57262.1"/>
    <property type="molecule type" value="Genomic_DNA"/>
</dbReference>
<dbReference type="SUPFAM" id="SSF51905">
    <property type="entry name" value="FAD/NAD(P)-binding domain"/>
    <property type="match status" value="1"/>
</dbReference>
<comment type="cofactor">
    <cofactor evidence="1">
        <name>FAD</name>
        <dbReference type="ChEBI" id="CHEBI:57692"/>
    </cofactor>
</comment>
<dbReference type="InterPro" id="IPR001613">
    <property type="entry name" value="Flavin_amine_oxidase"/>
</dbReference>
<dbReference type="GO" id="GO:0016491">
    <property type="term" value="F:oxidoreductase activity"/>
    <property type="evidence" value="ECO:0007669"/>
    <property type="project" value="UniProtKB-KW"/>
</dbReference>
<dbReference type="Proteomes" id="UP000184233">
    <property type="component" value="Unassembled WGS sequence"/>
</dbReference>
<name>A0A1M3KXW5_9BACT</name>
<feature type="domain" description="Amine oxidase" evidence="4">
    <location>
        <begin position="86"/>
        <end position="513"/>
    </location>
</feature>
<dbReference type="STRING" id="1895771.BGO89_12295"/>
<keyword evidence="2" id="KW-0560">Oxidoreductase</keyword>
<feature type="binding site" evidence="3">
    <location>
        <position position="87"/>
    </location>
    <ligand>
        <name>FAD</name>
        <dbReference type="ChEBI" id="CHEBI:57692"/>
    </ligand>
</feature>
<evidence type="ECO:0000259" key="4">
    <source>
        <dbReference type="Pfam" id="PF01593"/>
    </source>
</evidence>
<evidence type="ECO:0000256" key="3">
    <source>
        <dbReference type="PIRSR" id="PIRSR601613-1"/>
    </source>
</evidence>
<dbReference type="InterPro" id="IPR036188">
    <property type="entry name" value="FAD/NAD-bd_sf"/>
</dbReference>
<comment type="caution">
    <text evidence="5">The sequence shown here is derived from an EMBL/GenBank/DDBJ whole genome shotgun (WGS) entry which is preliminary data.</text>
</comment>
<gene>
    <name evidence="5" type="ORF">BGO89_12295</name>
</gene>
<dbReference type="InterPro" id="IPR050464">
    <property type="entry name" value="Zeta_carotene_desat/Oxidored"/>
</dbReference>
<dbReference type="PRINTS" id="PR00757">
    <property type="entry name" value="AMINEOXDASEF"/>
</dbReference>
<protein>
    <recommendedName>
        <fullName evidence="4">Amine oxidase domain-containing protein</fullName>
    </recommendedName>
</protein>
<reference evidence="5 6" key="1">
    <citation type="submission" date="2016-09" db="EMBL/GenBank/DDBJ databases">
        <title>Genome-resolved meta-omics ties microbial dynamics to process performance in biotechnology for thiocyanate degradation.</title>
        <authorList>
            <person name="Kantor R.S."/>
            <person name="Huddy R.J."/>
            <person name="Iyer R."/>
            <person name="Thomas B.C."/>
            <person name="Brown C.T."/>
            <person name="Anantharaman K."/>
            <person name="Tringe S."/>
            <person name="Hettich R.L."/>
            <person name="Harrison S.T."/>
            <person name="Banfield J.F."/>
        </authorList>
    </citation>
    <scope>NUCLEOTIDE SEQUENCE [LARGE SCALE GENOMIC DNA]</scope>
    <source>
        <strain evidence="5">59-99</strain>
    </source>
</reference>
<evidence type="ECO:0000256" key="2">
    <source>
        <dbReference type="ARBA" id="ARBA00023002"/>
    </source>
</evidence>
<evidence type="ECO:0000313" key="5">
    <source>
        <dbReference type="EMBL" id="OJX57262.1"/>
    </source>
</evidence>
<dbReference type="AlphaFoldDB" id="A0A1M3KXW5"/>
<dbReference type="Pfam" id="PF01593">
    <property type="entry name" value="Amino_oxidase"/>
    <property type="match status" value="1"/>
</dbReference>